<dbReference type="EMBL" id="MZXW01000004">
    <property type="protein sequence ID" value="RXT54227.1"/>
    <property type="molecule type" value="Genomic_DNA"/>
</dbReference>
<comment type="caution">
    <text evidence="1">The sequence shown here is derived from an EMBL/GenBank/DDBJ whole genome shotgun (WGS) entry which is preliminary data.</text>
</comment>
<proteinExistence type="predicted"/>
<protein>
    <submittedName>
        <fullName evidence="1">Uncharacterized protein</fullName>
    </submittedName>
</protein>
<gene>
    <name evidence="1" type="ORF">B5V03_01920</name>
</gene>
<dbReference type="Proteomes" id="UP000290819">
    <property type="component" value="Unassembled WGS sequence"/>
</dbReference>
<dbReference type="AlphaFoldDB" id="A0A4Q1VUW8"/>
<sequence length="112" mass="12270">MSMKCRSGAAAEIELVQLVGGIAQFGAGAVIDDLAAPQHIGPVADGERQHCELLDQHHGEPLVRELAHRGHQPPHDGRRNEIVDHCCDAWNKLVEQPCTIMSIGLRDWAYGF</sequence>
<name>A0A4Q1VUW8_9BRAD</name>
<keyword evidence="2" id="KW-1185">Reference proteome</keyword>
<evidence type="ECO:0000313" key="1">
    <source>
        <dbReference type="EMBL" id="RXT54227.1"/>
    </source>
</evidence>
<reference evidence="1 2" key="1">
    <citation type="submission" date="2017-03" db="EMBL/GenBank/DDBJ databases">
        <authorList>
            <person name="Safronova V.I."/>
            <person name="Sazanova A.L."/>
            <person name="Chirak E.R."/>
        </authorList>
    </citation>
    <scope>NUCLEOTIDE SEQUENCE [LARGE SCALE GENOMIC DNA]</scope>
    <source>
        <strain evidence="1 2">Opo-243</strain>
    </source>
</reference>
<accession>A0A4Q1VUW8</accession>
<organism evidence="1 2">
    <name type="scientific">Bradyrhizobium betae</name>
    <dbReference type="NCBI Taxonomy" id="244734"/>
    <lineage>
        <taxon>Bacteria</taxon>
        <taxon>Pseudomonadati</taxon>
        <taxon>Pseudomonadota</taxon>
        <taxon>Alphaproteobacteria</taxon>
        <taxon>Hyphomicrobiales</taxon>
        <taxon>Nitrobacteraceae</taxon>
        <taxon>Bradyrhizobium</taxon>
    </lineage>
</organism>
<evidence type="ECO:0000313" key="2">
    <source>
        <dbReference type="Proteomes" id="UP000290819"/>
    </source>
</evidence>